<gene>
    <name evidence="1" type="ORF">BDN72DRAFT_490275</name>
</gene>
<organism evidence="1 2">
    <name type="scientific">Pluteus cervinus</name>
    <dbReference type="NCBI Taxonomy" id="181527"/>
    <lineage>
        <taxon>Eukaryota</taxon>
        <taxon>Fungi</taxon>
        <taxon>Dikarya</taxon>
        <taxon>Basidiomycota</taxon>
        <taxon>Agaricomycotina</taxon>
        <taxon>Agaricomycetes</taxon>
        <taxon>Agaricomycetidae</taxon>
        <taxon>Agaricales</taxon>
        <taxon>Pluteineae</taxon>
        <taxon>Pluteaceae</taxon>
        <taxon>Pluteus</taxon>
    </lineage>
</organism>
<evidence type="ECO:0000313" key="2">
    <source>
        <dbReference type="Proteomes" id="UP000308600"/>
    </source>
</evidence>
<dbReference type="Proteomes" id="UP000308600">
    <property type="component" value="Unassembled WGS sequence"/>
</dbReference>
<name>A0ACD3A5J4_9AGAR</name>
<accession>A0ACD3A5J4</accession>
<keyword evidence="2" id="KW-1185">Reference proteome</keyword>
<proteinExistence type="predicted"/>
<reference evidence="1 2" key="1">
    <citation type="journal article" date="2019" name="Nat. Ecol. Evol.">
        <title>Megaphylogeny resolves global patterns of mushroom evolution.</title>
        <authorList>
            <person name="Varga T."/>
            <person name="Krizsan K."/>
            <person name="Foldi C."/>
            <person name="Dima B."/>
            <person name="Sanchez-Garcia M."/>
            <person name="Sanchez-Ramirez S."/>
            <person name="Szollosi G.J."/>
            <person name="Szarkandi J.G."/>
            <person name="Papp V."/>
            <person name="Albert L."/>
            <person name="Andreopoulos W."/>
            <person name="Angelini C."/>
            <person name="Antonin V."/>
            <person name="Barry K.W."/>
            <person name="Bougher N.L."/>
            <person name="Buchanan P."/>
            <person name="Buyck B."/>
            <person name="Bense V."/>
            <person name="Catcheside P."/>
            <person name="Chovatia M."/>
            <person name="Cooper J."/>
            <person name="Damon W."/>
            <person name="Desjardin D."/>
            <person name="Finy P."/>
            <person name="Geml J."/>
            <person name="Haridas S."/>
            <person name="Hughes K."/>
            <person name="Justo A."/>
            <person name="Karasinski D."/>
            <person name="Kautmanova I."/>
            <person name="Kiss B."/>
            <person name="Kocsube S."/>
            <person name="Kotiranta H."/>
            <person name="LaButti K.M."/>
            <person name="Lechner B.E."/>
            <person name="Liimatainen K."/>
            <person name="Lipzen A."/>
            <person name="Lukacs Z."/>
            <person name="Mihaltcheva S."/>
            <person name="Morgado L.N."/>
            <person name="Niskanen T."/>
            <person name="Noordeloos M.E."/>
            <person name="Ohm R.A."/>
            <person name="Ortiz-Santana B."/>
            <person name="Ovrebo C."/>
            <person name="Racz N."/>
            <person name="Riley R."/>
            <person name="Savchenko A."/>
            <person name="Shiryaev A."/>
            <person name="Soop K."/>
            <person name="Spirin V."/>
            <person name="Szebenyi C."/>
            <person name="Tomsovsky M."/>
            <person name="Tulloss R.E."/>
            <person name="Uehling J."/>
            <person name="Grigoriev I.V."/>
            <person name="Vagvolgyi C."/>
            <person name="Papp T."/>
            <person name="Martin F.M."/>
            <person name="Miettinen O."/>
            <person name="Hibbett D.S."/>
            <person name="Nagy L.G."/>
        </authorList>
    </citation>
    <scope>NUCLEOTIDE SEQUENCE [LARGE SCALE GENOMIC DNA]</scope>
    <source>
        <strain evidence="1 2">NL-1719</strain>
    </source>
</reference>
<evidence type="ECO:0000313" key="1">
    <source>
        <dbReference type="EMBL" id="TFK60943.1"/>
    </source>
</evidence>
<sequence length="315" mass="34635">MSSVSTISSGYIPIVTAGVVEVFLYGIYIPLFALCVYLMSRRQEQTRLWALLIPTVVMFFLATADVAITLEILLAHTDLILTTEQLTSEVLDLAFPKNMLFTVNNFVADSLLMYRCYAIWGFNKYIIIPPAVTGISGTVFSFIVQSSPLTSPLRRYILVYGWCIVVTNVYLTAVTAGKIWWATRRSRFVLEARQVKRYNLIITAIIESGAIYSGCVLITLVATIGNYSIIPNAIYSKMVCITPALIVVQLGLDNAFRTPSQLEASDRPAFPTIPATSTRSVVLDTLSLGLSARSFTSQGEFPQEDAVLPPVDSGA</sequence>
<dbReference type="EMBL" id="ML208714">
    <property type="protein sequence ID" value="TFK60943.1"/>
    <property type="molecule type" value="Genomic_DNA"/>
</dbReference>
<protein>
    <submittedName>
        <fullName evidence="1">Uncharacterized protein</fullName>
    </submittedName>
</protein>